<dbReference type="RefSeq" id="WP_213169883.1">
    <property type="nucleotide sequence ID" value="NZ_CP070496.1"/>
</dbReference>
<keyword evidence="3" id="KW-1185">Reference proteome</keyword>
<dbReference type="AlphaFoldDB" id="A0A895XLQ1"/>
<evidence type="ECO:0000313" key="3">
    <source>
        <dbReference type="Proteomes" id="UP000662939"/>
    </source>
</evidence>
<name>A0A895XLQ1_9ACTN</name>
<proteinExistence type="predicted"/>
<sequence length="101" mass="10964">MFKRILWLGVGVAVGVIVVRKVTKAAECVTPGGIAHRVQESAAGIKSSARQFWNDVSAASADKELQLWTAMERGEDVAPLLSEEDDEDIWLDESPPGRSTI</sequence>
<reference evidence="2" key="1">
    <citation type="submission" date="2021-02" db="EMBL/GenBank/DDBJ databases">
        <title>Natronoglycomyces albus gen. nov., sp. nov, a haloalkaliphilic actinobacterium from a soda solonchak soil.</title>
        <authorList>
            <person name="Sorokin D.Y."/>
            <person name="Khijniak T.V."/>
            <person name="Zakharycheva A.P."/>
            <person name="Boueva O.V."/>
            <person name="Ariskina E.V."/>
            <person name="Hahnke R.L."/>
            <person name="Bunk B."/>
            <person name="Sproer C."/>
            <person name="Schumann P."/>
            <person name="Evtushenko L.I."/>
            <person name="Kublanov I.V."/>
        </authorList>
    </citation>
    <scope>NUCLEOTIDE SEQUENCE</scope>
    <source>
        <strain evidence="2">DSM 106290</strain>
    </source>
</reference>
<feature type="compositionally biased region" description="Acidic residues" evidence="1">
    <location>
        <begin position="82"/>
        <end position="91"/>
    </location>
</feature>
<dbReference type="Proteomes" id="UP000662939">
    <property type="component" value="Chromosome"/>
</dbReference>
<protein>
    <recommendedName>
        <fullName evidence="4">Secreted protein</fullName>
    </recommendedName>
</protein>
<gene>
    <name evidence="2" type="ORF">JQS30_08590</name>
</gene>
<evidence type="ECO:0000313" key="2">
    <source>
        <dbReference type="EMBL" id="QSB03885.1"/>
    </source>
</evidence>
<dbReference type="EMBL" id="CP070496">
    <property type="protein sequence ID" value="QSB03885.1"/>
    <property type="molecule type" value="Genomic_DNA"/>
</dbReference>
<organism evidence="2 3">
    <name type="scientific">Natronoglycomyces albus</name>
    <dbReference type="NCBI Taxonomy" id="2811108"/>
    <lineage>
        <taxon>Bacteria</taxon>
        <taxon>Bacillati</taxon>
        <taxon>Actinomycetota</taxon>
        <taxon>Actinomycetes</taxon>
        <taxon>Glycomycetales</taxon>
        <taxon>Glycomycetaceae</taxon>
        <taxon>Natronoglycomyces</taxon>
    </lineage>
</organism>
<accession>A0A895XLQ1</accession>
<evidence type="ECO:0008006" key="4">
    <source>
        <dbReference type="Google" id="ProtNLM"/>
    </source>
</evidence>
<dbReference type="KEGG" id="nav:JQS30_08590"/>
<evidence type="ECO:0000256" key="1">
    <source>
        <dbReference type="SAM" id="MobiDB-lite"/>
    </source>
</evidence>
<feature type="region of interest" description="Disordered" evidence="1">
    <location>
        <begin position="80"/>
        <end position="101"/>
    </location>
</feature>